<evidence type="ECO:0000313" key="2">
    <source>
        <dbReference type="Proteomes" id="UP000000715"/>
    </source>
</evidence>
<gene>
    <name evidence="3" type="primary">LOC123393643</name>
</gene>
<evidence type="ECO:0000313" key="3">
    <source>
        <dbReference type="RefSeq" id="XP_044942231.1"/>
    </source>
</evidence>
<feature type="compositionally biased region" description="Low complexity" evidence="1">
    <location>
        <begin position="199"/>
        <end position="220"/>
    </location>
</feature>
<feature type="region of interest" description="Disordered" evidence="1">
    <location>
        <begin position="371"/>
        <end position="425"/>
    </location>
</feature>
<feature type="compositionally biased region" description="Low complexity" evidence="1">
    <location>
        <begin position="388"/>
        <end position="399"/>
    </location>
</feature>
<evidence type="ECO:0000256" key="1">
    <source>
        <dbReference type="SAM" id="MobiDB-lite"/>
    </source>
</evidence>
<protein>
    <submittedName>
        <fullName evidence="3">Translation initiation factor IF-2-like</fullName>
    </submittedName>
</protein>
<proteinExistence type="predicted"/>
<dbReference type="RefSeq" id="XP_044942231.1">
    <property type="nucleotide sequence ID" value="XM_045086296.1"/>
</dbReference>
<feature type="region of interest" description="Disordered" evidence="1">
    <location>
        <begin position="29"/>
        <end position="109"/>
    </location>
</feature>
<feature type="region of interest" description="Disordered" evidence="1">
    <location>
        <begin position="300"/>
        <end position="319"/>
    </location>
</feature>
<sequence length="425" mass="44888">MSSQNGGEPARGCFPPAHFGALLTAFSRSGSAPSPSGCFGKGAGDGCAGRSQRGAGGAAGEIAGSFEHPPPRPVGEAPRSGRLPSPRRNLRFLCPPPQARRPRARGEKLRKEGLGFLPAFATCAAPNRGLLPGSREVPLEAVRRTPKGGVETTAELAWGPERVSRPFVSPVRWPGRAARWTVGGFSVTVAKASKRSAASQPPRGQRAPSPRRSPRAGPAAPALPPAPCPCARSRSAFPVPSRIRRPRSLFGRRSLSAWGLGRSVSTWSLPSPRSPNLEARESAGRLGFVCGRGREARSFLSTREETPPTQPSTPIWLPRRGWPWRGEHRRDVRGQPCGPGWMEAGVVGDLSRCPRTTRFAAGRLGHGIVPSGKGAGTSWKPLSAVSTGGPRSPCPGRCGLSRAPARPLGHPRALQAREPGTRPGR</sequence>
<feature type="region of interest" description="Disordered" evidence="1">
    <location>
        <begin position="191"/>
        <end position="235"/>
    </location>
</feature>
<organism evidence="2 3">
    <name type="scientific">Mustela putorius furo</name>
    <name type="common">European domestic ferret</name>
    <name type="synonym">Mustela furo</name>
    <dbReference type="NCBI Taxonomy" id="9669"/>
    <lineage>
        <taxon>Eukaryota</taxon>
        <taxon>Metazoa</taxon>
        <taxon>Chordata</taxon>
        <taxon>Craniata</taxon>
        <taxon>Vertebrata</taxon>
        <taxon>Euteleostomi</taxon>
        <taxon>Mammalia</taxon>
        <taxon>Eutheria</taxon>
        <taxon>Laurasiatheria</taxon>
        <taxon>Carnivora</taxon>
        <taxon>Caniformia</taxon>
        <taxon>Musteloidea</taxon>
        <taxon>Mustelidae</taxon>
        <taxon>Mustelinae</taxon>
        <taxon>Mustela</taxon>
    </lineage>
</organism>
<dbReference type="AlphaFoldDB" id="A0A8U0SG45"/>
<accession>A0A8U0SG45</accession>
<dbReference type="GeneID" id="123393643"/>
<name>A0A8U0SG45_MUSPF</name>
<reference evidence="3" key="1">
    <citation type="submission" date="2025-08" db="UniProtKB">
        <authorList>
            <consortium name="RefSeq"/>
        </authorList>
    </citation>
    <scope>IDENTIFICATION</scope>
    <source>
        <tissue evidence="3">Brain</tissue>
    </source>
</reference>
<dbReference type="Proteomes" id="UP000000715">
    <property type="component" value="Unplaced"/>
</dbReference>
<keyword evidence="2" id="KW-1185">Reference proteome</keyword>